<evidence type="ECO:0000256" key="3">
    <source>
        <dbReference type="ARBA" id="ARBA00025596"/>
    </source>
</evidence>
<evidence type="ECO:0000256" key="2">
    <source>
        <dbReference type="ARBA" id="ARBA00023186"/>
    </source>
</evidence>
<dbReference type="PROSITE" id="PS50076">
    <property type="entry name" value="DNAJ_2"/>
    <property type="match status" value="1"/>
</dbReference>
<dbReference type="GO" id="GO:0044571">
    <property type="term" value="P:[2Fe-2S] cluster assembly"/>
    <property type="evidence" value="ECO:0007669"/>
    <property type="project" value="InterPro"/>
</dbReference>
<dbReference type="OrthoDB" id="287587at2"/>
<dbReference type="GO" id="GO:0051259">
    <property type="term" value="P:protein complex oligomerization"/>
    <property type="evidence" value="ECO:0007669"/>
    <property type="project" value="InterPro"/>
</dbReference>
<proteinExistence type="inferred from homology"/>
<evidence type="ECO:0000313" key="6">
    <source>
        <dbReference type="EMBL" id="RJY07678.1"/>
    </source>
</evidence>
<organism evidence="6 7">
    <name type="scientific">Parashewanella spongiae</name>
    <dbReference type="NCBI Taxonomy" id="342950"/>
    <lineage>
        <taxon>Bacteria</taxon>
        <taxon>Pseudomonadati</taxon>
        <taxon>Pseudomonadota</taxon>
        <taxon>Gammaproteobacteria</taxon>
        <taxon>Alteromonadales</taxon>
        <taxon>Shewanellaceae</taxon>
        <taxon>Parashewanella</taxon>
    </lineage>
</organism>
<dbReference type="AlphaFoldDB" id="A0A3A6U367"/>
<dbReference type="SUPFAM" id="SSF46565">
    <property type="entry name" value="Chaperone J-domain"/>
    <property type="match status" value="1"/>
</dbReference>
<comment type="function">
    <text evidence="3 4">Co-chaperone involved in the maturation of iron-sulfur cluster-containing proteins. Seems to help targeting proteins to be folded toward HscA.</text>
</comment>
<comment type="caution">
    <text evidence="6">The sequence shown here is derived from an EMBL/GenBank/DDBJ whole genome shotgun (WGS) entry which is preliminary data.</text>
</comment>
<dbReference type="GO" id="GO:0001671">
    <property type="term" value="F:ATPase activator activity"/>
    <property type="evidence" value="ECO:0007669"/>
    <property type="project" value="InterPro"/>
</dbReference>
<dbReference type="Pfam" id="PF00226">
    <property type="entry name" value="DnaJ"/>
    <property type="match status" value="1"/>
</dbReference>
<keyword evidence="7" id="KW-1185">Reference proteome</keyword>
<dbReference type="Gene3D" id="1.20.1280.20">
    <property type="entry name" value="HscB, C-terminal domain"/>
    <property type="match status" value="1"/>
</dbReference>
<dbReference type="EMBL" id="QYYH01000113">
    <property type="protein sequence ID" value="RJY07678.1"/>
    <property type="molecule type" value="Genomic_DNA"/>
</dbReference>
<dbReference type="InterPro" id="IPR009073">
    <property type="entry name" value="HscB_oligo_C"/>
</dbReference>
<dbReference type="InterPro" id="IPR036386">
    <property type="entry name" value="HscB_C_sf"/>
</dbReference>
<evidence type="ECO:0000256" key="1">
    <source>
        <dbReference type="ARBA" id="ARBA00010476"/>
    </source>
</evidence>
<dbReference type="Proteomes" id="UP000273022">
    <property type="component" value="Unassembled WGS sequence"/>
</dbReference>
<dbReference type="GO" id="GO:0051087">
    <property type="term" value="F:protein-folding chaperone binding"/>
    <property type="evidence" value="ECO:0007669"/>
    <property type="project" value="InterPro"/>
</dbReference>
<keyword evidence="2 4" id="KW-0143">Chaperone</keyword>
<dbReference type="InterPro" id="IPR036869">
    <property type="entry name" value="J_dom_sf"/>
</dbReference>
<evidence type="ECO:0000313" key="7">
    <source>
        <dbReference type="Proteomes" id="UP000273022"/>
    </source>
</evidence>
<name>A0A3A6U367_9GAMM</name>
<dbReference type="RefSeq" id="WP_121854506.1">
    <property type="nucleotide sequence ID" value="NZ_CP037952.1"/>
</dbReference>
<dbReference type="CDD" id="cd06257">
    <property type="entry name" value="DnaJ"/>
    <property type="match status" value="1"/>
</dbReference>
<dbReference type="PANTHER" id="PTHR14021">
    <property type="entry name" value="IRON-SULFUR CLUSTER CO-CHAPERONE PROTEIN HSCB"/>
    <property type="match status" value="1"/>
</dbReference>
<accession>A0A3A6U367</accession>
<sequence>MNFFELFGFSVNFDIDSTQLSERYRELQRTVHPDKFSSGSEQEKLLAVQKTAQINDAYQSLKDPIQRAEHILKLRGIDISHETMTVKDTAFLMQQMDWREELEDLRGQAEPHLAIEQLQASFELHRSQIMSFLMTLLLSESEKDLLAAADQIRKLKFMTKLQDELLRIEDSLFDL</sequence>
<dbReference type="PANTHER" id="PTHR14021:SF15">
    <property type="entry name" value="IRON-SULFUR CLUSTER CO-CHAPERONE PROTEIN HSCB"/>
    <property type="match status" value="1"/>
</dbReference>
<dbReference type="NCBIfam" id="TIGR00714">
    <property type="entry name" value="hscB"/>
    <property type="match status" value="1"/>
</dbReference>
<evidence type="ECO:0000256" key="4">
    <source>
        <dbReference type="HAMAP-Rule" id="MF_00682"/>
    </source>
</evidence>
<dbReference type="SUPFAM" id="SSF47144">
    <property type="entry name" value="HSC20 (HSCB), C-terminal oligomerisation domain"/>
    <property type="match status" value="1"/>
</dbReference>
<dbReference type="GO" id="GO:0006457">
    <property type="term" value="P:protein folding"/>
    <property type="evidence" value="ECO:0007669"/>
    <property type="project" value="UniProtKB-UniRule"/>
</dbReference>
<dbReference type="InterPro" id="IPR004640">
    <property type="entry name" value="HscB"/>
</dbReference>
<dbReference type="Pfam" id="PF07743">
    <property type="entry name" value="HSCB_C"/>
    <property type="match status" value="1"/>
</dbReference>
<feature type="domain" description="J" evidence="5">
    <location>
        <begin position="2"/>
        <end position="66"/>
    </location>
</feature>
<dbReference type="NCBIfam" id="NF003449">
    <property type="entry name" value="PRK05014.1"/>
    <property type="match status" value="1"/>
</dbReference>
<comment type="subunit">
    <text evidence="4">Interacts with HscA and stimulates its ATPase activity.</text>
</comment>
<dbReference type="GO" id="GO:1990230">
    <property type="term" value="C:iron-sulfur cluster transfer complex"/>
    <property type="evidence" value="ECO:0007669"/>
    <property type="project" value="TreeGrafter"/>
</dbReference>
<dbReference type="InterPro" id="IPR001623">
    <property type="entry name" value="DnaJ_domain"/>
</dbReference>
<protein>
    <recommendedName>
        <fullName evidence="4">Co-chaperone protein HscB homolog</fullName>
    </recommendedName>
</protein>
<reference evidence="6 7" key="1">
    <citation type="submission" date="2018-09" db="EMBL/GenBank/DDBJ databases">
        <title>Phylogeny of the Shewanellaceae, and recommendation for two new genera, Pseudoshewanella and Parashewanella.</title>
        <authorList>
            <person name="Wang G."/>
        </authorList>
    </citation>
    <scope>NUCLEOTIDE SEQUENCE [LARGE SCALE GENOMIC DNA]</scope>
    <source>
        <strain evidence="6 7">KCTC 22492</strain>
    </source>
</reference>
<dbReference type="SMART" id="SM00271">
    <property type="entry name" value="DnaJ"/>
    <property type="match status" value="1"/>
</dbReference>
<gene>
    <name evidence="4 6" type="primary">hscB</name>
    <name evidence="6" type="ORF">D5R81_15340</name>
</gene>
<dbReference type="HAMAP" id="MF_00682">
    <property type="entry name" value="HscB"/>
    <property type="match status" value="1"/>
</dbReference>
<comment type="similarity">
    <text evidence="1 4">Belongs to the HscB family.</text>
</comment>
<evidence type="ECO:0000259" key="5">
    <source>
        <dbReference type="PROSITE" id="PS50076"/>
    </source>
</evidence>
<dbReference type="Gene3D" id="1.10.287.110">
    <property type="entry name" value="DnaJ domain"/>
    <property type="match status" value="1"/>
</dbReference>